<accession>A0A9D1QYM9</accession>
<sequence length="122" mass="13576">MMARLYKLLVAMVLVCGLALPAVAAQTSVPDLTGRHWMQSTLNEKLAFLYGASNVIAVEQVIAQKRGVEPSPFVSGWIKAFGNTNWTKIQKELDAWYATHPADANRDVFEVLWTQFIVPANK</sequence>
<name>A0A9D1QYM9_9BACT</name>
<protein>
    <recommendedName>
        <fullName evidence="4">DUF2059 domain-containing protein</fullName>
    </recommendedName>
</protein>
<evidence type="ECO:0008006" key="4">
    <source>
        <dbReference type="Google" id="ProtNLM"/>
    </source>
</evidence>
<feature type="chain" id="PRO_5039701804" description="DUF2059 domain-containing protein" evidence="1">
    <location>
        <begin position="25"/>
        <end position="122"/>
    </location>
</feature>
<organism evidence="2 3">
    <name type="scientific">Candidatus Bilophila faecipullorum</name>
    <dbReference type="NCBI Taxonomy" id="2838482"/>
    <lineage>
        <taxon>Bacteria</taxon>
        <taxon>Pseudomonadati</taxon>
        <taxon>Thermodesulfobacteriota</taxon>
        <taxon>Desulfovibrionia</taxon>
        <taxon>Desulfovibrionales</taxon>
        <taxon>Desulfovibrionaceae</taxon>
        <taxon>Bilophila</taxon>
    </lineage>
</organism>
<evidence type="ECO:0000313" key="3">
    <source>
        <dbReference type="Proteomes" id="UP000824264"/>
    </source>
</evidence>
<keyword evidence="1" id="KW-0732">Signal</keyword>
<feature type="signal peptide" evidence="1">
    <location>
        <begin position="1"/>
        <end position="24"/>
    </location>
</feature>
<dbReference type="Proteomes" id="UP000824264">
    <property type="component" value="Unassembled WGS sequence"/>
</dbReference>
<evidence type="ECO:0000256" key="1">
    <source>
        <dbReference type="SAM" id="SignalP"/>
    </source>
</evidence>
<dbReference type="EMBL" id="DXGI01000043">
    <property type="protein sequence ID" value="HIW77762.1"/>
    <property type="molecule type" value="Genomic_DNA"/>
</dbReference>
<evidence type="ECO:0000313" key="2">
    <source>
        <dbReference type="EMBL" id="HIW77762.1"/>
    </source>
</evidence>
<dbReference type="AlphaFoldDB" id="A0A9D1QYM9"/>
<reference evidence="2" key="1">
    <citation type="journal article" date="2021" name="PeerJ">
        <title>Extensive microbial diversity within the chicken gut microbiome revealed by metagenomics and culture.</title>
        <authorList>
            <person name="Gilroy R."/>
            <person name="Ravi A."/>
            <person name="Getino M."/>
            <person name="Pursley I."/>
            <person name="Horton D.L."/>
            <person name="Alikhan N.F."/>
            <person name="Baker D."/>
            <person name="Gharbi K."/>
            <person name="Hall N."/>
            <person name="Watson M."/>
            <person name="Adriaenssens E.M."/>
            <person name="Foster-Nyarko E."/>
            <person name="Jarju S."/>
            <person name="Secka A."/>
            <person name="Antonio M."/>
            <person name="Oren A."/>
            <person name="Chaudhuri R.R."/>
            <person name="La Ragione R."/>
            <person name="Hildebrand F."/>
            <person name="Pallen M.J."/>
        </authorList>
    </citation>
    <scope>NUCLEOTIDE SEQUENCE</scope>
    <source>
        <strain evidence="2">ChiSxjej5B17-1746</strain>
    </source>
</reference>
<gene>
    <name evidence="2" type="ORF">H9874_01270</name>
</gene>
<proteinExistence type="predicted"/>
<reference evidence="2" key="2">
    <citation type="submission" date="2021-04" db="EMBL/GenBank/DDBJ databases">
        <authorList>
            <person name="Gilroy R."/>
        </authorList>
    </citation>
    <scope>NUCLEOTIDE SEQUENCE</scope>
    <source>
        <strain evidence="2">ChiSxjej5B17-1746</strain>
    </source>
</reference>
<comment type="caution">
    <text evidence="2">The sequence shown here is derived from an EMBL/GenBank/DDBJ whole genome shotgun (WGS) entry which is preliminary data.</text>
</comment>